<gene>
    <name evidence="2" type="ORF">E2C01_009533</name>
</gene>
<proteinExistence type="predicted"/>
<protein>
    <submittedName>
        <fullName evidence="2">Uncharacterized protein</fullName>
    </submittedName>
</protein>
<sequence>MICRARRAQRGMYVYGTVYWGMVWVWCPLGSDGFSIQPCCLIIYIFGLGRLRFWFNESVRDAGQQTEVECIINKQMTECDITQMKATVMGITSSLQ</sequence>
<dbReference type="Proteomes" id="UP000324222">
    <property type="component" value="Unassembled WGS sequence"/>
</dbReference>
<reference evidence="2 3" key="1">
    <citation type="submission" date="2019-05" db="EMBL/GenBank/DDBJ databases">
        <title>Another draft genome of Portunus trituberculatus and its Hox gene families provides insights of decapod evolution.</title>
        <authorList>
            <person name="Jeong J.-H."/>
            <person name="Song I."/>
            <person name="Kim S."/>
            <person name="Choi T."/>
            <person name="Kim D."/>
            <person name="Ryu S."/>
            <person name="Kim W."/>
        </authorList>
    </citation>
    <scope>NUCLEOTIDE SEQUENCE [LARGE SCALE GENOMIC DNA]</scope>
    <source>
        <tissue evidence="2">Muscle</tissue>
    </source>
</reference>
<evidence type="ECO:0000313" key="2">
    <source>
        <dbReference type="EMBL" id="MPC16703.1"/>
    </source>
</evidence>
<keyword evidence="3" id="KW-1185">Reference proteome</keyword>
<dbReference type="AlphaFoldDB" id="A0A5B7D620"/>
<keyword evidence="1" id="KW-0812">Transmembrane</keyword>
<keyword evidence="1" id="KW-1133">Transmembrane helix</keyword>
<keyword evidence="1" id="KW-0472">Membrane</keyword>
<evidence type="ECO:0000313" key="3">
    <source>
        <dbReference type="Proteomes" id="UP000324222"/>
    </source>
</evidence>
<evidence type="ECO:0000256" key="1">
    <source>
        <dbReference type="SAM" id="Phobius"/>
    </source>
</evidence>
<accession>A0A5B7D620</accession>
<comment type="caution">
    <text evidence="2">The sequence shown here is derived from an EMBL/GenBank/DDBJ whole genome shotgun (WGS) entry which is preliminary data.</text>
</comment>
<feature type="transmembrane region" description="Helical" evidence="1">
    <location>
        <begin position="35"/>
        <end position="55"/>
    </location>
</feature>
<organism evidence="2 3">
    <name type="scientific">Portunus trituberculatus</name>
    <name type="common">Swimming crab</name>
    <name type="synonym">Neptunus trituberculatus</name>
    <dbReference type="NCBI Taxonomy" id="210409"/>
    <lineage>
        <taxon>Eukaryota</taxon>
        <taxon>Metazoa</taxon>
        <taxon>Ecdysozoa</taxon>
        <taxon>Arthropoda</taxon>
        <taxon>Crustacea</taxon>
        <taxon>Multicrustacea</taxon>
        <taxon>Malacostraca</taxon>
        <taxon>Eumalacostraca</taxon>
        <taxon>Eucarida</taxon>
        <taxon>Decapoda</taxon>
        <taxon>Pleocyemata</taxon>
        <taxon>Brachyura</taxon>
        <taxon>Eubrachyura</taxon>
        <taxon>Portunoidea</taxon>
        <taxon>Portunidae</taxon>
        <taxon>Portuninae</taxon>
        <taxon>Portunus</taxon>
    </lineage>
</organism>
<dbReference type="EMBL" id="VSRR010000528">
    <property type="protein sequence ID" value="MPC16703.1"/>
    <property type="molecule type" value="Genomic_DNA"/>
</dbReference>
<feature type="transmembrane region" description="Helical" evidence="1">
    <location>
        <begin position="12"/>
        <end position="29"/>
    </location>
</feature>
<name>A0A5B7D620_PORTR</name>